<dbReference type="AlphaFoldDB" id="A0A4Z1PAA2"/>
<reference evidence="2 3" key="1">
    <citation type="submission" date="2019-04" db="EMBL/GenBank/DDBJ databases">
        <title>High contiguity whole genome sequence and gene annotation resource for two Venturia nashicola isolates.</title>
        <authorList>
            <person name="Prokchorchik M."/>
            <person name="Won K."/>
            <person name="Lee Y."/>
            <person name="Choi E.D."/>
            <person name="Segonzac C."/>
            <person name="Sohn K.H."/>
        </authorList>
    </citation>
    <scope>NUCLEOTIDE SEQUENCE [LARGE SCALE GENOMIC DNA]</scope>
    <source>
        <strain evidence="2 3">PRI2</strain>
    </source>
</reference>
<sequence>MPTTISATSSPKGETRETPPEKAVCRLPSPVSSRPLTHSPIHPPTHSPTHPLTHSPTHPLTHSPHQKPRMFDQLMIQPSHRTMMPSSPAALCVSSKASYRAASVLGRIREKAPMRFGLRQAEPPSINSQPTEYACVA</sequence>
<feature type="region of interest" description="Disordered" evidence="1">
    <location>
        <begin position="1"/>
        <end position="66"/>
    </location>
</feature>
<organism evidence="2 3">
    <name type="scientific">Venturia nashicola</name>
    <dbReference type="NCBI Taxonomy" id="86259"/>
    <lineage>
        <taxon>Eukaryota</taxon>
        <taxon>Fungi</taxon>
        <taxon>Dikarya</taxon>
        <taxon>Ascomycota</taxon>
        <taxon>Pezizomycotina</taxon>
        <taxon>Dothideomycetes</taxon>
        <taxon>Pleosporomycetidae</taxon>
        <taxon>Venturiales</taxon>
        <taxon>Venturiaceae</taxon>
        <taxon>Venturia</taxon>
    </lineage>
</organism>
<gene>
    <name evidence="2" type="ORF">E6O75_ATG04313</name>
</gene>
<evidence type="ECO:0000313" key="3">
    <source>
        <dbReference type="Proteomes" id="UP000298493"/>
    </source>
</evidence>
<comment type="caution">
    <text evidence="2">The sequence shown here is derived from an EMBL/GenBank/DDBJ whole genome shotgun (WGS) entry which is preliminary data.</text>
</comment>
<accession>A0A4Z1PAA2</accession>
<feature type="compositionally biased region" description="Polar residues" evidence="1">
    <location>
        <begin position="1"/>
        <end position="12"/>
    </location>
</feature>
<evidence type="ECO:0000313" key="2">
    <source>
        <dbReference type="EMBL" id="TID25108.1"/>
    </source>
</evidence>
<proteinExistence type="predicted"/>
<keyword evidence="3" id="KW-1185">Reference proteome</keyword>
<dbReference type="Proteomes" id="UP000298493">
    <property type="component" value="Unassembled WGS sequence"/>
</dbReference>
<feature type="compositionally biased region" description="Basic and acidic residues" evidence="1">
    <location>
        <begin position="13"/>
        <end position="24"/>
    </location>
</feature>
<evidence type="ECO:0000256" key="1">
    <source>
        <dbReference type="SAM" id="MobiDB-lite"/>
    </source>
</evidence>
<protein>
    <submittedName>
        <fullName evidence="2">Spectrin repeat superfamily Extracellular matrix-binding protein</fullName>
    </submittedName>
</protein>
<dbReference type="EMBL" id="SNSC02000004">
    <property type="protein sequence ID" value="TID25108.1"/>
    <property type="molecule type" value="Genomic_DNA"/>
</dbReference>
<feature type="compositionally biased region" description="Low complexity" evidence="1">
    <location>
        <begin position="47"/>
        <end position="63"/>
    </location>
</feature>
<name>A0A4Z1PAA2_9PEZI</name>